<dbReference type="Proteomes" id="UP000199207">
    <property type="component" value="Unassembled WGS sequence"/>
</dbReference>
<dbReference type="STRING" id="910347.SAMN05421773_10848"/>
<reference evidence="2 3" key="1">
    <citation type="submission" date="2016-10" db="EMBL/GenBank/DDBJ databases">
        <authorList>
            <person name="de Groot N.N."/>
        </authorList>
    </citation>
    <scope>NUCLEOTIDE SEQUENCE [LARGE SCALE GENOMIC DNA]</scope>
    <source>
        <strain evidence="2 3">CGMCC 4.5739</strain>
    </source>
</reference>
<dbReference type="OrthoDB" id="9798669at2"/>
<gene>
    <name evidence="2" type="ORF">SAMN05421773_10848</name>
</gene>
<dbReference type="InterPro" id="IPR036291">
    <property type="entry name" value="NAD(P)-bd_dom_sf"/>
</dbReference>
<dbReference type="RefSeq" id="WP_093839439.1">
    <property type="nucleotide sequence ID" value="NZ_FOLM01000008.1"/>
</dbReference>
<dbReference type="InterPro" id="IPR001509">
    <property type="entry name" value="Epimerase_deHydtase"/>
</dbReference>
<dbReference type="Gene3D" id="3.40.50.720">
    <property type="entry name" value="NAD(P)-binding Rossmann-like Domain"/>
    <property type="match status" value="1"/>
</dbReference>
<dbReference type="SUPFAM" id="SSF51735">
    <property type="entry name" value="NAD(P)-binding Rossmann-fold domains"/>
    <property type="match status" value="1"/>
</dbReference>
<evidence type="ECO:0000259" key="1">
    <source>
        <dbReference type="Pfam" id="PF01370"/>
    </source>
</evidence>
<sequence length="286" mass="30422">MRILVTGATGSVGRRLLPRLLSWNDAPGAEVRVLVRDEARGAAFAARGARVVPGDLTREDGLPAAVAGMDAVLNLAAAFRDVPDDAAWAVNHRAAVALGRAARAAGVTRFVQVSTNLVYGAGRGRPHLESDRPVPVAGPLWGAYPQSKWAAEQDLRELDGLDVRIGRLAFVYGEGDGHLAAAPRWITAWPAHKRLQLVHQADAARGLWRLLRAPAAPGPAYNFADDAPVSAVELLTLLALPVPEGMAGRTDPDPWHGIAANDLARDHLGWRPRHPSLRSAMDAGAL</sequence>
<dbReference type="EMBL" id="FOLM01000008">
    <property type="protein sequence ID" value="SFC98122.1"/>
    <property type="molecule type" value="Genomic_DNA"/>
</dbReference>
<dbReference type="Pfam" id="PF01370">
    <property type="entry name" value="Epimerase"/>
    <property type="match status" value="1"/>
</dbReference>
<evidence type="ECO:0000313" key="2">
    <source>
        <dbReference type="EMBL" id="SFC98122.1"/>
    </source>
</evidence>
<dbReference type="AlphaFoldDB" id="A0A1I1NLI5"/>
<organism evidence="2 3">
    <name type="scientific">Streptomyces aidingensis</name>
    <dbReference type="NCBI Taxonomy" id="910347"/>
    <lineage>
        <taxon>Bacteria</taxon>
        <taxon>Bacillati</taxon>
        <taxon>Actinomycetota</taxon>
        <taxon>Actinomycetes</taxon>
        <taxon>Kitasatosporales</taxon>
        <taxon>Streptomycetaceae</taxon>
        <taxon>Streptomyces</taxon>
    </lineage>
</organism>
<accession>A0A1I1NLI5</accession>
<keyword evidence="3" id="KW-1185">Reference proteome</keyword>
<protein>
    <submittedName>
        <fullName evidence="2">Nucleoside-diphosphate-sugar epimerase</fullName>
    </submittedName>
</protein>
<dbReference type="PANTHER" id="PTHR43245">
    <property type="entry name" value="BIFUNCTIONAL POLYMYXIN RESISTANCE PROTEIN ARNA"/>
    <property type="match status" value="1"/>
</dbReference>
<dbReference type="InterPro" id="IPR050177">
    <property type="entry name" value="Lipid_A_modif_metabolic_enz"/>
</dbReference>
<proteinExistence type="predicted"/>
<name>A0A1I1NLI5_9ACTN</name>
<evidence type="ECO:0000313" key="3">
    <source>
        <dbReference type="Proteomes" id="UP000199207"/>
    </source>
</evidence>
<feature type="domain" description="NAD-dependent epimerase/dehydratase" evidence="1">
    <location>
        <begin position="3"/>
        <end position="222"/>
    </location>
</feature>